<accession>A0A3E3DUJ6</accession>
<proteinExistence type="predicted"/>
<dbReference type="AlphaFoldDB" id="A0A3E3DUJ6"/>
<evidence type="ECO:0000313" key="2">
    <source>
        <dbReference type="Proteomes" id="UP000260721"/>
    </source>
</evidence>
<dbReference type="EMBL" id="QUSK01000045">
    <property type="protein sequence ID" value="RGD72756.1"/>
    <property type="molecule type" value="Genomic_DNA"/>
</dbReference>
<dbReference type="Proteomes" id="UP000260721">
    <property type="component" value="Unassembled WGS sequence"/>
</dbReference>
<protein>
    <submittedName>
        <fullName evidence="1">Transketolase</fullName>
    </submittedName>
</protein>
<organism evidence="1 2">
    <name type="scientific">Faecalicoccus pleomorphus</name>
    <dbReference type="NCBI Taxonomy" id="1323"/>
    <lineage>
        <taxon>Bacteria</taxon>
        <taxon>Bacillati</taxon>
        <taxon>Bacillota</taxon>
        <taxon>Erysipelotrichia</taxon>
        <taxon>Erysipelotrichales</taxon>
        <taxon>Erysipelotrichaceae</taxon>
        <taxon>Faecalicoccus</taxon>
    </lineage>
</organism>
<reference evidence="1 2" key="1">
    <citation type="submission" date="2018-08" db="EMBL/GenBank/DDBJ databases">
        <title>A genome reference for cultivated species of the human gut microbiota.</title>
        <authorList>
            <person name="Zou Y."/>
            <person name="Xue W."/>
            <person name="Luo G."/>
        </authorList>
    </citation>
    <scope>NUCLEOTIDE SEQUENCE [LARGE SCALE GENOMIC DNA]</scope>
    <source>
        <strain evidence="1 2">TF08-11</strain>
    </source>
</reference>
<evidence type="ECO:0000313" key="1">
    <source>
        <dbReference type="EMBL" id="RGD72756.1"/>
    </source>
</evidence>
<name>A0A3E3DUJ6_9FIRM</name>
<comment type="caution">
    <text evidence="1">The sequence shown here is derived from an EMBL/GenBank/DDBJ whole genome shotgun (WGS) entry which is preliminary data.</text>
</comment>
<gene>
    <name evidence="1" type="ORF">DXC78_12490</name>
</gene>
<feature type="non-terminal residue" evidence="1">
    <location>
        <position position="30"/>
    </location>
</feature>
<sequence length="30" mass="3295">MTEIQKHVISIRKNILKMVYAAQSGHPGGS</sequence>